<proteinExistence type="predicted"/>
<name>A0ABU8TGW2_9HYPH</name>
<dbReference type="Pfam" id="PF00753">
    <property type="entry name" value="Lactamase_B"/>
    <property type="match status" value="1"/>
</dbReference>
<dbReference type="Proteomes" id="UP001385499">
    <property type="component" value="Unassembled WGS sequence"/>
</dbReference>
<dbReference type="InterPro" id="IPR001279">
    <property type="entry name" value="Metallo-B-lactamas"/>
</dbReference>
<comment type="caution">
    <text evidence="2">The sequence shown here is derived from an EMBL/GenBank/DDBJ whole genome shotgun (WGS) entry which is preliminary data.</text>
</comment>
<dbReference type="Gene3D" id="3.60.15.10">
    <property type="entry name" value="Ribonuclease Z/Hydroxyacylglutathione hydrolase-like"/>
    <property type="match status" value="1"/>
</dbReference>
<feature type="domain" description="Metallo-beta-lactamase" evidence="1">
    <location>
        <begin position="36"/>
        <end position="212"/>
    </location>
</feature>
<organism evidence="2 3">
    <name type="scientific">Roseibium algae</name>
    <dbReference type="NCBI Taxonomy" id="3123038"/>
    <lineage>
        <taxon>Bacteria</taxon>
        <taxon>Pseudomonadati</taxon>
        <taxon>Pseudomonadota</taxon>
        <taxon>Alphaproteobacteria</taxon>
        <taxon>Hyphomicrobiales</taxon>
        <taxon>Stappiaceae</taxon>
        <taxon>Roseibium</taxon>
    </lineage>
</organism>
<dbReference type="InterPro" id="IPR036388">
    <property type="entry name" value="WH-like_DNA-bd_sf"/>
</dbReference>
<protein>
    <submittedName>
        <fullName evidence="2">MBL fold metallo-hydrolase</fullName>
    </submittedName>
</protein>
<dbReference type="Gene3D" id="1.10.10.10">
    <property type="entry name" value="Winged helix-like DNA-binding domain superfamily/Winged helix DNA-binding domain"/>
    <property type="match status" value="1"/>
</dbReference>
<sequence length="299" mass="32427">MEHDRQFDPQHGRAVEIADGVRRVTAPNSGPFTFHGTNSYLVGESSVTVIDPGPSDPAHIETLLSETAGAKIEAILVTHTHMDHSPGAKLLKEKTGAPIIGCAAYRPARDLGQGEHNPMDASSDREYKPDIELADSDTYKSSSVTFETIETPGHTDNHLCFAIKDTPLLFSADHVMAWSTSIVAPPDGSMQAYMASLEALMVRQETIYLPGHGGLVRDAHTYMSELKKHRLQREASILAQLGPIPSSIPELVLQIYTGLDPVLRPAAALSVFAHLEDLVARGRVHAAPDVRLDALYCVI</sequence>
<dbReference type="InterPro" id="IPR041516">
    <property type="entry name" value="LACTB2_WH"/>
</dbReference>
<keyword evidence="3" id="KW-1185">Reference proteome</keyword>
<dbReference type="InterPro" id="IPR050662">
    <property type="entry name" value="Sec-metab_biosynth-thioest"/>
</dbReference>
<dbReference type="PANTHER" id="PTHR23131:SF0">
    <property type="entry name" value="ENDORIBONUCLEASE LACTB2"/>
    <property type="match status" value="1"/>
</dbReference>
<dbReference type="SUPFAM" id="SSF56281">
    <property type="entry name" value="Metallo-hydrolase/oxidoreductase"/>
    <property type="match status" value="1"/>
</dbReference>
<dbReference type="SMART" id="SM00849">
    <property type="entry name" value="Lactamase_B"/>
    <property type="match status" value="1"/>
</dbReference>
<accession>A0ABU8TGW2</accession>
<dbReference type="Pfam" id="PF17778">
    <property type="entry name" value="WHD_BLACT"/>
    <property type="match status" value="1"/>
</dbReference>
<dbReference type="InterPro" id="IPR036866">
    <property type="entry name" value="RibonucZ/Hydroxyglut_hydro"/>
</dbReference>
<evidence type="ECO:0000259" key="1">
    <source>
        <dbReference type="SMART" id="SM00849"/>
    </source>
</evidence>
<dbReference type="RefSeq" id="WP_340272968.1">
    <property type="nucleotide sequence ID" value="NZ_JBAKIA010000002.1"/>
</dbReference>
<reference evidence="2 3" key="1">
    <citation type="submission" date="2024-02" db="EMBL/GenBank/DDBJ databases">
        <title>Roseibium algae sp. nov., isolated from marine alga (Grateloupia sp.), showing potential in myo-inositol conversion.</title>
        <authorList>
            <person name="Wang Y."/>
        </authorList>
    </citation>
    <scope>NUCLEOTIDE SEQUENCE [LARGE SCALE GENOMIC DNA]</scope>
    <source>
        <strain evidence="2 3">H3510</strain>
    </source>
</reference>
<evidence type="ECO:0000313" key="2">
    <source>
        <dbReference type="EMBL" id="MEJ8473390.1"/>
    </source>
</evidence>
<dbReference type="CDD" id="cd16278">
    <property type="entry name" value="metallo-hydrolase-like_MBL-fold"/>
    <property type="match status" value="1"/>
</dbReference>
<evidence type="ECO:0000313" key="3">
    <source>
        <dbReference type="Proteomes" id="UP001385499"/>
    </source>
</evidence>
<dbReference type="EMBL" id="JBAKIA010000002">
    <property type="protein sequence ID" value="MEJ8473390.1"/>
    <property type="molecule type" value="Genomic_DNA"/>
</dbReference>
<dbReference type="PANTHER" id="PTHR23131">
    <property type="entry name" value="ENDORIBONUCLEASE LACTB2"/>
    <property type="match status" value="1"/>
</dbReference>
<gene>
    <name evidence="2" type="ORF">V6575_04775</name>
</gene>